<dbReference type="PROSITE" id="PS00122">
    <property type="entry name" value="CARBOXYLESTERASE_B_1"/>
    <property type="match status" value="1"/>
</dbReference>
<dbReference type="PROSITE" id="PS00941">
    <property type="entry name" value="CARBOXYLESTERASE_B_2"/>
    <property type="match status" value="1"/>
</dbReference>
<dbReference type="AlphaFoldDB" id="A0A850CEE2"/>
<keyword evidence="2 3" id="KW-0378">Hydrolase</keyword>
<protein>
    <recommendedName>
        <fullName evidence="3">Carboxylic ester hydrolase</fullName>
        <ecNumber evidence="3">3.1.1.-</ecNumber>
    </recommendedName>
</protein>
<dbReference type="EMBL" id="JABFXE010000763">
    <property type="protein sequence ID" value="NUQ90385.1"/>
    <property type="molecule type" value="Genomic_DNA"/>
</dbReference>
<accession>A0A850CEE2</accession>
<evidence type="ECO:0000313" key="6">
    <source>
        <dbReference type="Proteomes" id="UP000574690"/>
    </source>
</evidence>
<feature type="domain" description="Carboxylesterase type B" evidence="4">
    <location>
        <begin position="11"/>
        <end position="347"/>
    </location>
</feature>
<reference evidence="5 6" key="1">
    <citation type="submission" date="2020-05" db="EMBL/GenBank/DDBJ databases">
        <title>DNA-SIP metagenomic assembled genomes.</title>
        <authorList>
            <person name="Yu J."/>
        </authorList>
    </citation>
    <scope>NUCLEOTIDE SEQUENCE [LARGE SCALE GENOMIC DNA]</scope>
    <source>
        <strain evidence="5">Bin5.27</strain>
    </source>
</reference>
<dbReference type="InterPro" id="IPR002018">
    <property type="entry name" value="CarbesteraseB"/>
</dbReference>
<comment type="caution">
    <text evidence="5">The sequence shown here is derived from an EMBL/GenBank/DDBJ whole genome shotgun (WGS) entry which is preliminary data.</text>
</comment>
<feature type="non-terminal residue" evidence="5">
    <location>
        <position position="405"/>
    </location>
</feature>
<dbReference type="Gene3D" id="3.40.50.1820">
    <property type="entry name" value="alpha/beta hydrolase"/>
    <property type="match status" value="1"/>
</dbReference>
<evidence type="ECO:0000313" key="5">
    <source>
        <dbReference type="EMBL" id="NUQ90385.1"/>
    </source>
</evidence>
<dbReference type="InterPro" id="IPR019826">
    <property type="entry name" value="Carboxylesterase_B_AS"/>
</dbReference>
<dbReference type="Pfam" id="PF00135">
    <property type="entry name" value="COesterase"/>
    <property type="match status" value="1"/>
</dbReference>
<dbReference type="InterPro" id="IPR029058">
    <property type="entry name" value="AB_hydrolase_fold"/>
</dbReference>
<comment type="similarity">
    <text evidence="1 3">Belongs to the type-B carboxylesterase/lipase family.</text>
</comment>
<dbReference type="SUPFAM" id="SSF53474">
    <property type="entry name" value="alpha/beta-Hydrolases"/>
    <property type="match status" value="1"/>
</dbReference>
<evidence type="ECO:0000259" key="4">
    <source>
        <dbReference type="Pfam" id="PF00135"/>
    </source>
</evidence>
<gene>
    <name evidence="5" type="ORF">HOQ43_18220</name>
</gene>
<proteinExistence type="inferred from homology"/>
<organism evidence="5 6">
    <name type="scientific">Glycomyces artemisiae</name>
    <dbReference type="NCBI Taxonomy" id="1076443"/>
    <lineage>
        <taxon>Bacteria</taxon>
        <taxon>Bacillati</taxon>
        <taxon>Actinomycetota</taxon>
        <taxon>Actinomycetes</taxon>
        <taxon>Glycomycetales</taxon>
        <taxon>Glycomycetaceae</taxon>
        <taxon>Glycomyces</taxon>
    </lineage>
</organism>
<dbReference type="InterPro" id="IPR050309">
    <property type="entry name" value="Type-B_Carboxylest/Lipase"/>
</dbReference>
<dbReference type="GO" id="GO:0016787">
    <property type="term" value="F:hydrolase activity"/>
    <property type="evidence" value="ECO:0007669"/>
    <property type="project" value="UniProtKB-KW"/>
</dbReference>
<evidence type="ECO:0000256" key="3">
    <source>
        <dbReference type="RuleBase" id="RU361235"/>
    </source>
</evidence>
<dbReference type="InterPro" id="IPR019819">
    <property type="entry name" value="Carboxylesterase_B_CS"/>
</dbReference>
<name>A0A850CEE2_9ACTN</name>
<sequence length="405" mass="41486">MTDAHPTAHRPLVATTHGAVRGTAAGAGLVFAGIPFAAPPIGDLRLRPPAPVAPWDRVRDGSTFPPGPAQRPGLTPDVEALGPEAVAVAQALGAAGGPFSEDCLYLNVWTPHLDGRAPVLMWIYGGGFETGTASPPSFDGAALSRLTGAVVVAANYRVGALGWLHPAGPGADRWTGSANLGLQDQAAALRWVNENAARFGGDPGNVTIAGGSAGAFSVGALLALPTAKGLFHKAILQSGSVTRVQSAPTAKALTEAFLAAAGVPDLDHLADASLERILDAQASVVDTDIGRRNLPGGRIWGVVHDGTVLPERPLDAVTAGAAANIPLLIGANRDEIRMWADFGGDTYRPTDEDALLAEMARGGIADPPALLAAYRTRLRAAAGIPNGTGADELRDLRTLFLSDAV</sequence>
<dbReference type="PANTHER" id="PTHR11559">
    <property type="entry name" value="CARBOXYLESTERASE"/>
    <property type="match status" value="1"/>
</dbReference>
<dbReference type="Proteomes" id="UP000574690">
    <property type="component" value="Unassembled WGS sequence"/>
</dbReference>
<evidence type="ECO:0000256" key="2">
    <source>
        <dbReference type="ARBA" id="ARBA00022801"/>
    </source>
</evidence>
<dbReference type="EC" id="3.1.1.-" evidence="3"/>
<evidence type="ECO:0000256" key="1">
    <source>
        <dbReference type="ARBA" id="ARBA00005964"/>
    </source>
</evidence>